<organism evidence="3 4">
    <name type="scientific">Tigriopus californicus</name>
    <name type="common">Marine copepod</name>
    <dbReference type="NCBI Taxonomy" id="6832"/>
    <lineage>
        <taxon>Eukaryota</taxon>
        <taxon>Metazoa</taxon>
        <taxon>Ecdysozoa</taxon>
        <taxon>Arthropoda</taxon>
        <taxon>Crustacea</taxon>
        <taxon>Multicrustacea</taxon>
        <taxon>Hexanauplia</taxon>
        <taxon>Copepoda</taxon>
        <taxon>Harpacticoida</taxon>
        <taxon>Harpacticidae</taxon>
        <taxon>Tigriopus</taxon>
    </lineage>
</organism>
<name>A0A553NQR7_TIGCA</name>
<evidence type="ECO:0008006" key="5">
    <source>
        <dbReference type="Google" id="ProtNLM"/>
    </source>
</evidence>
<keyword evidence="2" id="KW-0732">Signal</keyword>
<keyword evidence="4" id="KW-1185">Reference proteome</keyword>
<dbReference type="AlphaFoldDB" id="A0A553NQR7"/>
<dbReference type="GO" id="GO:0008083">
    <property type="term" value="F:growth factor activity"/>
    <property type="evidence" value="ECO:0007669"/>
    <property type="project" value="TreeGrafter"/>
</dbReference>
<reference evidence="3 4" key="1">
    <citation type="journal article" date="2018" name="Nat. Ecol. Evol.">
        <title>Genomic signatures of mitonuclear coevolution across populations of Tigriopus californicus.</title>
        <authorList>
            <person name="Barreto F.S."/>
            <person name="Watson E.T."/>
            <person name="Lima T.G."/>
            <person name="Willett C.S."/>
            <person name="Edmands S."/>
            <person name="Li W."/>
            <person name="Burton R.S."/>
        </authorList>
    </citation>
    <scope>NUCLEOTIDE SEQUENCE [LARGE SCALE GENOMIC DNA]</scope>
    <source>
        <strain evidence="3 4">San Diego</strain>
    </source>
</reference>
<dbReference type="Gene3D" id="2.10.90.10">
    <property type="entry name" value="Cystine-knot cytokines"/>
    <property type="match status" value="1"/>
</dbReference>
<dbReference type="STRING" id="6832.A0A553NQR7"/>
<evidence type="ECO:0000313" key="3">
    <source>
        <dbReference type="EMBL" id="TRY67777.1"/>
    </source>
</evidence>
<proteinExistence type="predicted"/>
<dbReference type="SUPFAM" id="SSF57501">
    <property type="entry name" value="Cystine-knot cytokines"/>
    <property type="match status" value="1"/>
</dbReference>
<dbReference type="PANTHER" id="PTHR23199">
    <property type="entry name" value="NEUROTROPHIN 1-RELATED"/>
    <property type="match status" value="1"/>
</dbReference>
<dbReference type="GO" id="GO:0005121">
    <property type="term" value="F:Toll binding"/>
    <property type="evidence" value="ECO:0007669"/>
    <property type="project" value="TreeGrafter"/>
</dbReference>
<dbReference type="Proteomes" id="UP000318571">
    <property type="component" value="Chromosome 4"/>
</dbReference>
<feature type="compositionally biased region" description="Polar residues" evidence="1">
    <location>
        <begin position="302"/>
        <end position="311"/>
    </location>
</feature>
<evidence type="ECO:0000256" key="1">
    <source>
        <dbReference type="SAM" id="MobiDB-lite"/>
    </source>
</evidence>
<gene>
    <name evidence="3" type="ORF">TCAL_11791</name>
</gene>
<evidence type="ECO:0000313" key="4">
    <source>
        <dbReference type="Proteomes" id="UP000318571"/>
    </source>
</evidence>
<sequence>MLFQVVILTLISLVITEDVAQYPQGYYPFEESPAKIPPKVRKPPYLQTQINCPGVGDPLQEQTLDNLCGDLNKGFLPLNPIGQTVEGVSYPFDLFKSKTLEYFSKTLPILKADDTLPKVAKYEDNHIAYNPTIFNSQPGSRISFYHHRTRREAEDLEAVESAASFESTDHAETPRQSRGWCDDSYGVFCMLFNAFKGKNNDKATNRIGDEDIPSLSQINSLESPMTPCPSAVEYVTPVFAKNYQGVWRYVVQIPYEGYFTQTVEVVKCLSTKCEYLDGSCLASPRWVSLLVAEVYYPDTSFPNPTNPHSSRNPVQGGNPPQGFNNGHFSKKQGYQAKTTTSPDKCDGQDEMGCYQVRLYYDWFLIPGSCKCWKNDFFEQYAKGAQGQPQSRRK</sequence>
<dbReference type="OMA" id="KVRPPPY"/>
<feature type="compositionally biased region" description="Low complexity" evidence="1">
    <location>
        <begin position="312"/>
        <end position="326"/>
    </location>
</feature>
<feature type="signal peptide" evidence="2">
    <location>
        <begin position="1"/>
        <end position="16"/>
    </location>
</feature>
<dbReference type="GO" id="GO:0021556">
    <property type="term" value="P:central nervous system formation"/>
    <property type="evidence" value="ECO:0007669"/>
    <property type="project" value="TreeGrafter"/>
</dbReference>
<dbReference type="InterPro" id="IPR029034">
    <property type="entry name" value="Cystine-knot_cytokine"/>
</dbReference>
<dbReference type="GO" id="GO:0045087">
    <property type="term" value="P:innate immune response"/>
    <property type="evidence" value="ECO:0007669"/>
    <property type="project" value="TreeGrafter"/>
</dbReference>
<feature type="region of interest" description="Disordered" evidence="1">
    <location>
        <begin position="302"/>
        <end position="328"/>
    </location>
</feature>
<accession>A0A553NQR7</accession>
<feature type="chain" id="PRO_5021793400" description="Spaetzle domain-containing protein" evidence="2">
    <location>
        <begin position="17"/>
        <end position="393"/>
    </location>
</feature>
<dbReference type="EMBL" id="VCGU01000011">
    <property type="protein sequence ID" value="TRY67777.1"/>
    <property type="molecule type" value="Genomic_DNA"/>
</dbReference>
<dbReference type="InterPro" id="IPR052444">
    <property type="entry name" value="Spz/Toll_ligand-like"/>
</dbReference>
<dbReference type="PANTHER" id="PTHR23199:SF7">
    <property type="entry name" value="RE45222P"/>
    <property type="match status" value="1"/>
</dbReference>
<dbReference type="OrthoDB" id="6342974at2759"/>
<dbReference type="GO" id="GO:0005576">
    <property type="term" value="C:extracellular region"/>
    <property type="evidence" value="ECO:0007669"/>
    <property type="project" value="TreeGrafter"/>
</dbReference>
<evidence type="ECO:0000256" key="2">
    <source>
        <dbReference type="SAM" id="SignalP"/>
    </source>
</evidence>
<comment type="caution">
    <text evidence="3">The sequence shown here is derived from an EMBL/GenBank/DDBJ whole genome shotgun (WGS) entry which is preliminary data.</text>
</comment>
<protein>
    <recommendedName>
        <fullName evidence="5">Spaetzle domain-containing protein</fullName>
    </recommendedName>
</protein>